<dbReference type="HOGENOM" id="CLU_1116441_0_0_1"/>
<dbReference type="Proteomes" id="UP000054248">
    <property type="component" value="Unassembled WGS sequence"/>
</dbReference>
<evidence type="ECO:0000313" key="2">
    <source>
        <dbReference type="Proteomes" id="UP000054248"/>
    </source>
</evidence>
<keyword evidence="2" id="KW-1185">Reference proteome</keyword>
<sequence length="249" mass="29350">MKIIRPERTRKPQQADILFIPGELTYDIFLLCYGHSPHNFPSIISQTCHSWREFALTCPVLWSSIVFDKNVKHPQVLDMYKTQLARSGEAPLTIRIRESAVRQPSIKNTRTISDLILPQVSRWKSLEIDFDVPHKVVRMFFDKLRHARAPQLEMLNIFQDSSRWKEEQKIRWRFKAFEGGTPKLKRLNLARAKVDWQSNNFNALNQLTIRDGSLKNSEFGTKPLAVNHRPVHPLFDRNPRYYDPSWDRD</sequence>
<dbReference type="EMBL" id="KN822958">
    <property type="protein sequence ID" value="KIO32014.1"/>
    <property type="molecule type" value="Genomic_DNA"/>
</dbReference>
<proteinExistence type="predicted"/>
<accession>A0A0C3QUB6</accession>
<organism evidence="1 2">
    <name type="scientific">Tulasnella calospora MUT 4182</name>
    <dbReference type="NCBI Taxonomy" id="1051891"/>
    <lineage>
        <taxon>Eukaryota</taxon>
        <taxon>Fungi</taxon>
        <taxon>Dikarya</taxon>
        <taxon>Basidiomycota</taxon>
        <taxon>Agaricomycotina</taxon>
        <taxon>Agaricomycetes</taxon>
        <taxon>Cantharellales</taxon>
        <taxon>Tulasnellaceae</taxon>
        <taxon>Tulasnella</taxon>
    </lineage>
</organism>
<gene>
    <name evidence="1" type="ORF">M407DRAFT_4732</name>
</gene>
<reference evidence="2" key="2">
    <citation type="submission" date="2015-01" db="EMBL/GenBank/DDBJ databases">
        <title>Evolutionary Origins and Diversification of the Mycorrhizal Mutualists.</title>
        <authorList>
            <consortium name="DOE Joint Genome Institute"/>
            <consortium name="Mycorrhizal Genomics Consortium"/>
            <person name="Kohler A."/>
            <person name="Kuo A."/>
            <person name="Nagy L.G."/>
            <person name="Floudas D."/>
            <person name="Copeland A."/>
            <person name="Barry K.W."/>
            <person name="Cichocki N."/>
            <person name="Veneault-Fourrey C."/>
            <person name="LaButti K."/>
            <person name="Lindquist E.A."/>
            <person name="Lipzen A."/>
            <person name="Lundell T."/>
            <person name="Morin E."/>
            <person name="Murat C."/>
            <person name="Riley R."/>
            <person name="Ohm R."/>
            <person name="Sun H."/>
            <person name="Tunlid A."/>
            <person name="Henrissat B."/>
            <person name="Grigoriev I.V."/>
            <person name="Hibbett D.S."/>
            <person name="Martin F."/>
        </authorList>
    </citation>
    <scope>NUCLEOTIDE SEQUENCE [LARGE SCALE GENOMIC DNA]</scope>
    <source>
        <strain evidence="2">MUT 4182</strain>
    </source>
</reference>
<reference evidence="1 2" key="1">
    <citation type="submission" date="2014-04" db="EMBL/GenBank/DDBJ databases">
        <authorList>
            <consortium name="DOE Joint Genome Institute"/>
            <person name="Kuo A."/>
            <person name="Girlanda M."/>
            <person name="Perotto S."/>
            <person name="Kohler A."/>
            <person name="Nagy L.G."/>
            <person name="Floudas D."/>
            <person name="Copeland A."/>
            <person name="Barry K.W."/>
            <person name="Cichocki N."/>
            <person name="Veneault-Fourrey C."/>
            <person name="LaButti K."/>
            <person name="Lindquist E.A."/>
            <person name="Lipzen A."/>
            <person name="Lundell T."/>
            <person name="Morin E."/>
            <person name="Murat C."/>
            <person name="Sun H."/>
            <person name="Tunlid A."/>
            <person name="Henrissat B."/>
            <person name="Grigoriev I.V."/>
            <person name="Hibbett D.S."/>
            <person name="Martin F."/>
            <person name="Nordberg H.P."/>
            <person name="Cantor M.N."/>
            <person name="Hua S.X."/>
        </authorList>
    </citation>
    <scope>NUCLEOTIDE SEQUENCE [LARGE SCALE GENOMIC DNA]</scope>
    <source>
        <strain evidence="1 2">MUT 4182</strain>
    </source>
</reference>
<protein>
    <recommendedName>
        <fullName evidence="3">F-box domain-containing protein</fullName>
    </recommendedName>
</protein>
<name>A0A0C3QUB6_9AGAM</name>
<dbReference type="STRING" id="1051891.A0A0C3QUB6"/>
<evidence type="ECO:0000313" key="1">
    <source>
        <dbReference type="EMBL" id="KIO32014.1"/>
    </source>
</evidence>
<dbReference type="AlphaFoldDB" id="A0A0C3QUB6"/>
<dbReference type="OrthoDB" id="3357519at2759"/>
<evidence type="ECO:0008006" key="3">
    <source>
        <dbReference type="Google" id="ProtNLM"/>
    </source>
</evidence>